<reference evidence="3" key="1">
    <citation type="submission" date="2017-03" db="EMBL/GenBank/DDBJ databases">
        <title>Phytopthora megakarya and P. palmivora, two closely related causual agents of cacao black pod achieved similar genome size and gene model numbers by different mechanisms.</title>
        <authorList>
            <person name="Ali S."/>
            <person name="Shao J."/>
            <person name="Larry D.J."/>
            <person name="Kronmiller B."/>
            <person name="Shen D."/>
            <person name="Strem M.D."/>
            <person name="Melnick R.L."/>
            <person name="Guiltinan M.J."/>
            <person name="Tyler B.M."/>
            <person name="Meinhardt L.W."/>
            <person name="Bailey B.A."/>
        </authorList>
    </citation>
    <scope>NUCLEOTIDE SEQUENCE [LARGE SCALE GENOMIC DNA]</scope>
    <source>
        <strain evidence="3">zdho120</strain>
    </source>
</reference>
<evidence type="ECO:0000256" key="1">
    <source>
        <dbReference type="SAM" id="MobiDB-lite"/>
    </source>
</evidence>
<sequence>MEMQFLSKLVIKHYTYGTTQASYKFHEAVPGVYLIQFESDEDNALDEPSCEYSVTKSTTTSCTRAPLRGAGMGSSHQGLVSSLRSKPERELPAVSGDPLRVEQVLKKKYLLGFEPEVSSDKYRELFI</sequence>
<gene>
    <name evidence="2" type="ORF">PHMEG_0008768</name>
</gene>
<dbReference type="Proteomes" id="UP000198211">
    <property type="component" value="Unassembled WGS sequence"/>
</dbReference>
<name>A0A225WKD7_9STRA</name>
<keyword evidence="3" id="KW-1185">Reference proteome</keyword>
<feature type="compositionally biased region" description="Polar residues" evidence="1">
    <location>
        <begin position="74"/>
        <end position="84"/>
    </location>
</feature>
<feature type="region of interest" description="Disordered" evidence="1">
    <location>
        <begin position="64"/>
        <end position="95"/>
    </location>
</feature>
<organism evidence="2 3">
    <name type="scientific">Phytophthora megakarya</name>
    <dbReference type="NCBI Taxonomy" id="4795"/>
    <lineage>
        <taxon>Eukaryota</taxon>
        <taxon>Sar</taxon>
        <taxon>Stramenopiles</taxon>
        <taxon>Oomycota</taxon>
        <taxon>Peronosporomycetes</taxon>
        <taxon>Peronosporales</taxon>
        <taxon>Peronosporaceae</taxon>
        <taxon>Phytophthora</taxon>
    </lineage>
</organism>
<evidence type="ECO:0000313" key="3">
    <source>
        <dbReference type="Proteomes" id="UP000198211"/>
    </source>
</evidence>
<comment type="caution">
    <text evidence="2">The sequence shown here is derived from an EMBL/GenBank/DDBJ whole genome shotgun (WGS) entry which is preliminary data.</text>
</comment>
<protein>
    <submittedName>
        <fullName evidence="2">Uncharacterized protein</fullName>
    </submittedName>
</protein>
<evidence type="ECO:0000313" key="2">
    <source>
        <dbReference type="EMBL" id="OWZ17310.1"/>
    </source>
</evidence>
<dbReference type="EMBL" id="NBNE01000776">
    <property type="protein sequence ID" value="OWZ17310.1"/>
    <property type="molecule type" value="Genomic_DNA"/>
</dbReference>
<accession>A0A225WKD7</accession>
<dbReference type="AlphaFoldDB" id="A0A225WKD7"/>
<proteinExistence type="predicted"/>